<dbReference type="EMBL" id="JAKMUV010000008">
    <property type="protein sequence ID" value="MCZ9305317.1"/>
    <property type="molecule type" value="Genomic_DNA"/>
</dbReference>
<keyword evidence="2" id="KW-0472">Membrane</keyword>
<evidence type="ECO:0000313" key="3">
    <source>
        <dbReference type="EMBL" id="MCZ9305317.1"/>
    </source>
</evidence>
<dbReference type="GeneID" id="301813342"/>
<comment type="caution">
    <text evidence="3">The sequence shown here is derived from an EMBL/GenBank/DDBJ whole genome shotgun (WGS) entry which is preliminary data.</text>
</comment>
<evidence type="ECO:0000256" key="2">
    <source>
        <dbReference type="SAM" id="Phobius"/>
    </source>
</evidence>
<feature type="transmembrane region" description="Helical" evidence="2">
    <location>
        <begin position="40"/>
        <end position="61"/>
    </location>
</feature>
<feature type="region of interest" description="Disordered" evidence="1">
    <location>
        <begin position="1"/>
        <end position="31"/>
    </location>
</feature>
<accession>A0A9X3RRS4</accession>
<gene>
    <name evidence="3" type="ORF">L8U58_07240</name>
</gene>
<sequence>MSKPQQHSDQQYRGRSPQQLKANKKRQRQLDWEDTRRPGWVAWLSGICLIAMGCGVIAMGASDLTSKAPNINGDQLGPFDGTPAQYREHARAQLDHMTGEEPRWALVSPAPEHAWNSSEVIELLKGIDARVSTLYFGATAYATLPEPAVGHTRADVINRAVGRMARSAHTQPDKLRIDGVLVHATPEQLRELAKRAYAVEPADPGAVYGRIGIRPMGAR</sequence>
<organism evidence="3 4">
    <name type="scientific">Corynebacterium macclintockiae</name>
    <dbReference type="NCBI Taxonomy" id="2913501"/>
    <lineage>
        <taxon>Bacteria</taxon>
        <taxon>Bacillati</taxon>
        <taxon>Actinomycetota</taxon>
        <taxon>Actinomycetes</taxon>
        <taxon>Mycobacteriales</taxon>
        <taxon>Corynebacteriaceae</taxon>
        <taxon>Corynebacterium</taxon>
    </lineage>
</organism>
<evidence type="ECO:0000256" key="1">
    <source>
        <dbReference type="SAM" id="MobiDB-lite"/>
    </source>
</evidence>
<name>A0A9X3RRS4_9CORY</name>
<dbReference type="RefSeq" id="WP_269955024.1">
    <property type="nucleotide sequence ID" value="NZ_JAKMUV010000008.1"/>
</dbReference>
<dbReference type="AlphaFoldDB" id="A0A9X3RRS4"/>
<proteinExistence type="predicted"/>
<keyword evidence="2" id="KW-1133">Transmembrane helix</keyword>
<keyword evidence="4" id="KW-1185">Reference proteome</keyword>
<feature type="compositionally biased region" description="Polar residues" evidence="1">
    <location>
        <begin position="1"/>
        <end position="21"/>
    </location>
</feature>
<protein>
    <submittedName>
        <fullName evidence="3">Uncharacterized protein</fullName>
    </submittedName>
</protein>
<reference evidence="3" key="1">
    <citation type="submission" date="2022-02" db="EMBL/GenBank/DDBJ databases">
        <title>Corynebacterium sp. from urogenital microbiome.</title>
        <authorList>
            <person name="Cappelli E.A."/>
            <person name="Ribeiro T.G."/>
            <person name="Peixe L."/>
        </authorList>
    </citation>
    <scope>NUCLEOTIDE SEQUENCE</scope>
    <source>
        <strain evidence="3">C9Ua_112</strain>
    </source>
</reference>
<evidence type="ECO:0000313" key="4">
    <source>
        <dbReference type="Proteomes" id="UP001146505"/>
    </source>
</evidence>
<keyword evidence="2" id="KW-0812">Transmembrane</keyword>
<dbReference type="Proteomes" id="UP001146505">
    <property type="component" value="Unassembled WGS sequence"/>
</dbReference>